<name>A0A8X6XRA7_9ARAC</name>
<dbReference type="AlphaFoldDB" id="A0A8X6XRA7"/>
<reference evidence="1" key="1">
    <citation type="submission" date="2020-08" db="EMBL/GenBank/DDBJ databases">
        <title>Multicomponent nature underlies the extraordinary mechanical properties of spider dragline silk.</title>
        <authorList>
            <person name="Kono N."/>
            <person name="Nakamura H."/>
            <person name="Mori M."/>
            <person name="Yoshida Y."/>
            <person name="Ohtoshi R."/>
            <person name="Malay A.D."/>
            <person name="Moran D.A.P."/>
            <person name="Tomita M."/>
            <person name="Numata K."/>
            <person name="Arakawa K."/>
        </authorList>
    </citation>
    <scope>NUCLEOTIDE SEQUENCE</scope>
</reference>
<evidence type="ECO:0000313" key="1">
    <source>
        <dbReference type="EMBL" id="GFY58747.1"/>
    </source>
</evidence>
<proteinExistence type="predicted"/>
<dbReference type="Proteomes" id="UP000886998">
    <property type="component" value="Unassembled WGS sequence"/>
</dbReference>
<dbReference type="EMBL" id="BMAV01012227">
    <property type="protein sequence ID" value="GFY58747.1"/>
    <property type="molecule type" value="Genomic_DNA"/>
</dbReference>
<keyword evidence="2" id="KW-1185">Reference proteome</keyword>
<organism evidence="1 2">
    <name type="scientific">Trichonephila inaurata madagascariensis</name>
    <dbReference type="NCBI Taxonomy" id="2747483"/>
    <lineage>
        <taxon>Eukaryota</taxon>
        <taxon>Metazoa</taxon>
        <taxon>Ecdysozoa</taxon>
        <taxon>Arthropoda</taxon>
        <taxon>Chelicerata</taxon>
        <taxon>Arachnida</taxon>
        <taxon>Araneae</taxon>
        <taxon>Araneomorphae</taxon>
        <taxon>Entelegynae</taxon>
        <taxon>Araneoidea</taxon>
        <taxon>Nephilidae</taxon>
        <taxon>Trichonephila</taxon>
        <taxon>Trichonephila inaurata</taxon>
    </lineage>
</organism>
<evidence type="ECO:0000313" key="2">
    <source>
        <dbReference type="Proteomes" id="UP000886998"/>
    </source>
</evidence>
<comment type="caution">
    <text evidence="1">The sequence shown here is derived from an EMBL/GenBank/DDBJ whole genome shotgun (WGS) entry which is preliminary data.</text>
</comment>
<gene>
    <name evidence="1" type="ORF">TNIN_268021</name>
</gene>
<sequence length="114" mass="13090">MHLFTSLQHPFPLHPCRALIFQSLRRTPRNYAGIPGVRSTNTFRRAISSSQQKDSRIFEFPILKPYLHSNPFSIPFLPKRRCTSLSLLNRIYTPALDLPLAKYFASLSSLDGED</sequence>
<accession>A0A8X6XRA7</accession>
<protein>
    <submittedName>
        <fullName evidence="1">Uncharacterized protein</fullName>
    </submittedName>
</protein>